<dbReference type="Proteomes" id="UP000178721">
    <property type="component" value="Unassembled WGS sequence"/>
</dbReference>
<dbReference type="AlphaFoldDB" id="A0A1G2E3Y6"/>
<gene>
    <name evidence="2" type="ORF">A2654_00170</name>
</gene>
<proteinExistence type="predicted"/>
<name>A0A1G2E3Y6_9BACT</name>
<organism evidence="2 3">
    <name type="scientific">Candidatus Nealsonbacteria bacterium RIFCSPHIGHO2_01_FULL_43_31</name>
    <dbReference type="NCBI Taxonomy" id="1801665"/>
    <lineage>
        <taxon>Bacteria</taxon>
        <taxon>Candidatus Nealsoniibacteriota</taxon>
    </lineage>
</organism>
<evidence type="ECO:0000256" key="1">
    <source>
        <dbReference type="SAM" id="Phobius"/>
    </source>
</evidence>
<keyword evidence="1" id="KW-1133">Transmembrane helix</keyword>
<feature type="transmembrane region" description="Helical" evidence="1">
    <location>
        <begin position="15"/>
        <end position="38"/>
    </location>
</feature>
<feature type="transmembrane region" description="Helical" evidence="1">
    <location>
        <begin position="50"/>
        <end position="72"/>
    </location>
</feature>
<accession>A0A1G2E3Y6</accession>
<dbReference type="EMBL" id="MHMA01000034">
    <property type="protein sequence ID" value="OGZ19818.1"/>
    <property type="molecule type" value="Genomic_DNA"/>
</dbReference>
<keyword evidence="1" id="KW-0472">Membrane</keyword>
<evidence type="ECO:0000313" key="3">
    <source>
        <dbReference type="Proteomes" id="UP000178721"/>
    </source>
</evidence>
<comment type="caution">
    <text evidence="2">The sequence shown here is derived from an EMBL/GenBank/DDBJ whole genome shotgun (WGS) entry which is preliminary data.</text>
</comment>
<evidence type="ECO:0000313" key="2">
    <source>
        <dbReference type="EMBL" id="OGZ19818.1"/>
    </source>
</evidence>
<keyword evidence="1" id="KW-0812">Transmembrane</keyword>
<sequence>MISQIAYFLVFGKPIIFHTGVLTLVFFLLAALIGYLNFKGIRTIPFKWHPRVVAVAILLGLIHGFLGLSIYFNL</sequence>
<protein>
    <submittedName>
        <fullName evidence="2">Uncharacterized protein</fullName>
    </submittedName>
</protein>
<reference evidence="2 3" key="1">
    <citation type="journal article" date="2016" name="Nat. Commun.">
        <title>Thousands of microbial genomes shed light on interconnected biogeochemical processes in an aquifer system.</title>
        <authorList>
            <person name="Anantharaman K."/>
            <person name="Brown C.T."/>
            <person name="Hug L.A."/>
            <person name="Sharon I."/>
            <person name="Castelle C.J."/>
            <person name="Probst A.J."/>
            <person name="Thomas B.C."/>
            <person name="Singh A."/>
            <person name="Wilkins M.J."/>
            <person name="Karaoz U."/>
            <person name="Brodie E.L."/>
            <person name="Williams K.H."/>
            <person name="Hubbard S.S."/>
            <person name="Banfield J.F."/>
        </authorList>
    </citation>
    <scope>NUCLEOTIDE SEQUENCE [LARGE SCALE GENOMIC DNA]</scope>
</reference>